<evidence type="ECO:0000313" key="2">
    <source>
        <dbReference type="Proteomes" id="UP000224634"/>
    </source>
</evidence>
<dbReference type="AlphaFoldDB" id="A0A2B7WTX2"/>
<accession>A0A2B7WTX2</accession>
<reference evidence="1 2" key="1">
    <citation type="submission" date="2017-10" db="EMBL/GenBank/DDBJ databases">
        <title>Comparative genomics in systemic dimorphic fungi from Ajellomycetaceae.</title>
        <authorList>
            <person name="Munoz J.F."/>
            <person name="Mcewen J.G."/>
            <person name="Clay O.K."/>
            <person name="Cuomo C.A."/>
        </authorList>
    </citation>
    <scope>NUCLEOTIDE SEQUENCE [LARGE SCALE GENOMIC DNA]</scope>
    <source>
        <strain evidence="1 2">UAMH7299</strain>
    </source>
</reference>
<evidence type="ECO:0000313" key="1">
    <source>
        <dbReference type="EMBL" id="PGH00007.1"/>
    </source>
</evidence>
<organism evidence="1 2">
    <name type="scientific">Polytolypa hystricis (strain UAMH7299)</name>
    <dbReference type="NCBI Taxonomy" id="1447883"/>
    <lineage>
        <taxon>Eukaryota</taxon>
        <taxon>Fungi</taxon>
        <taxon>Dikarya</taxon>
        <taxon>Ascomycota</taxon>
        <taxon>Pezizomycotina</taxon>
        <taxon>Eurotiomycetes</taxon>
        <taxon>Eurotiomycetidae</taxon>
        <taxon>Onygenales</taxon>
        <taxon>Onygenales incertae sedis</taxon>
        <taxon>Polytolypa</taxon>
    </lineage>
</organism>
<protein>
    <submittedName>
        <fullName evidence="1">Uncharacterized protein</fullName>
    </submittedName>
</protein>
<name>A0A2B7WTX2_POLH7</name>
<sequence>MRRLLAQTSPGRILTTFLYPGQVDPLAPTKVWIDRAGMQTIRLGSGEAVPRETEFMSLGGGPEYHKVPASEYSDVTMNTVPLAK</sequence>
<gene>
    <name evidence="1" type="ORF">AJ80_09244</name>
</gene>
<comment type="caution">
    <text evidence="1">The sequence shown here is derived from an EMBL/GenBank/DDBJ whole genome shotgun (WGS) entry which is preliminary data.</text>
</comment>
<dbReference type="Proteomes" id="UP000224634">
    <property type="component" value="Unassembled WGS sequence"/>
</dbReference>
<dbReference type="EMBL" id="PDNA01000260">
    <property type="protein sequence ID" value="PGH00007.1"/>
    <property type="molecule type" value="Genomic_DNA"/>
</dbReference>
<keyword evidence="2" id="KW-1185">Reference proteome</keyword>
<proteinExistence type="predicted"/>